<feature type="domain" description="U1-type" evidence="3">
    <location>
        <begin position="501"/>
        <end position="535"/>
    </location>
</feature>
<dbReference type="OrthoDB" id="10009287at2759"/>
<dbReference type="SMART" id="SM00355">
    <property type="entry name" value="ZnF_C2H2"/>
    <property type="match status" value="5"/>
</dbReference>
<reference evidence="4" key="2">
    <citation type="submission" date="2015-07" db="EMBL/GenBank/DDBJ databases">
        <authorList>
            <person name="Noorani M."/>
        </authorList>
    </citation>
    <scope>NUCLEOTIDE SEQUENCE</scope>
    <source>
        <strain evidence="4">Yugu1</strain>
    </source>
</reference>
<dbReference type="InterPro" id="IPR003604">
    <property type="entry name" value="Matrin/U1-like-C_Znf_C2H2"/>
</dbReference>
<dbReference type="PANTHER" id="PTHR47487">
    <property type="entry name" value="OS06G0651300 PROTEIN-RELATED"/>
    <property type="match status" value="1"/>
</dbReference>
<evidence type="ECO:0008006" key="5">
    <source>
        <dbReference type="Google" id="ProtNLM"/>
    </source>
</evidence>
<dbReference type="Gene3D" id="3.30.160.60">
    <property type="entry name" value="Classic Zinc Finger"/>
    <property type="match status" value="3"/>
</dbReference>
<proteinExistence type="predicted"/>
<feature type="compositionally biased region" description="Basic and acidic residues" evidence="1">
    <location>
        <begin position="448"/>
        <end position="466"/>
    </location>
</feature>
<feature type="domain" description="U1-type" evidence="3">
    <location>
        <begin position="354"/>
        <end position="388"/>
    </location>
</feature>
<organism evidence="4">
    <name type="scientific">Setaria italica</name>
    <name type="common">Foxtail millet</name>
    <name type="synonym">Panicum italicum</name>
    <dbReference type="NCBI Taxonomy" id="4555"/>
    <lineage>
        <taxon>Eukaryota</taxon>
        <taxon>Viridiplantae</taxon>
        <taxon>Streptophyta</taxon>
        <taxon>Embryophyta</taxon>
        <taxon>Tracheophyta</taxon>
        <taxon>Spermatophyta</taxon>
        <taxon>Magnoliopsida</taxon>
        <taxon>Liliopsida</taxon>
        <taxon>Poales</taxon>
        <taxon>Poaceae</taxon>
        <taxon>PACMAD clade</taxon>
        <taxon>Panicoideae</taxon>
        <taxon>Panicodae</taxon>
        <taxon>Paniceae</taxon>
        <taxon>Cenchrinae</taxon>
        <taxon>Setaria</taxon>
    </lineage>
</organism>
<evidence type="ECO:0000256" key="1">
    <source>
        <dbReference type="SAM" id="MobiDB-lite"/>
    </source>
</evidence>
<feature type="domain" description="C2H2-type" evidence="2">
    <location>
        <begin position="504"/>
        <end position="528"/>
    </location>
</feature>
<dbReference type="InterPro" id="IPR013087">
    <property type="entry name" value="Znf_C2H2_type"/>
</dbReference>
<dbReference type="GO" id="GO:0003676">
    <property type="term" value="F:nucleic acid binding"/>
    <property type="evidence" value="ECO:0007669"/>
    <property type="project" value="InterPro"/>
</dbReference>
<feature type="compositionally biased region" description="Polar residues" evidence="1">
    <location>
        <begin position="606"/>
        <end position="616"/>
    </location>
</feature>
<feature type="region of interest" description="Disordered" evidence="1">
    <location>
        <begin position="224"/>
        <end position="247"/>
    </location>
</feature>
<feature type="region of interest" description="Disordered" evidence="1">
    <location>
        <begin position="813"/>
        <end position="839"/>
    </location>
</feature>
<feature type="region of interest" description="Disordered" evidence="1">
    <location>
        <begin position="295"/>
        <end position="322"/>
    </location>
</feature>
<feature type="region of interest" description="Disordered" evidence="1">
    <location>
        <begin position="601"/>
        <end position="622"/>
    </location>
</feature>
<evidence type="ECO:0000313" key="4">
    <source>
        <dbReference type="EMBL" id="RCV30506.1"/>
    </source>
</evidence>
<feature type="compositionally biased region" description="Basic and acidic residues" evidence="1">
    <location>
        <begin position="231"/>
        <end position="240"/>
    </location>
</feature>
<reference evidence="4" key="1">
    <citation type="journal article" date="2012" name="Nat. Biotechnol.">
        <title>Reference genome sequence of the model plant Setaria.</title>
        <authorList>
            <person name="Bennetzen J.L."/>
            <person name="Schmutz J."/>
            <person name="Wang H."/>
            <person name="Percifield R."/>
            <person name="Hawkins J."/>
            <person name="Pontaroli A.C."/>
            <person name="Estep M."/>
            <person name="Feng L."/>
            <person name="Vaughn J.N."/>
            <person name="Grimwood J."/>
            <person name="Jenkins J."/>
            <person name="Barry K."/>
            <person name="Lindquist E."/>
            <person name="Hellsten U."/>
            <person name="Deshpande S."/>
            <person name="Wang X."/>
            <person name="Wu X."/>
            <person name="Mitros T."/>
            <person name="Triplett J."/>
            <person name="Yang X."/>
            <person name="Ye C.Y."/>
            <person name="Mauro-Herrera M."/>
            <person name="Wang L."/>
            <person name="Li P."/>
            <person name="Sharma M."/>
            <person name="Sharma R."/>
            <person name="Ronald P.C."/>
            <person name="Panaud O."/>
            <person name="Kellogg E.A."/>
            <person name="Brutnell T.P."/>
            <person name="Doust A.N."/>
            <person name="Tuskan G.A."/>
            <person name="Rokhsar D."/>
            <person name="Devos K.M."/>
        </authorList>
    </citation>
    <scope>NUCLEOTIDE SEQUENCE [LARGE SCALE GENOMIC DNA]</scope>
    <source>
        <strain evidence="4">Yugu1</strain>
    </source>
</reference>
<dbReference type="PANTHER" id="PTHR47487:SF2">
    <property type="entry name" value="C2H2-TYPE DOMAIN-CONTAINING PROTEIN"/>
    <property type="match status" value="1"/>
</dbReference>
<dbReference type="InterPro" id="IPR036236">
    <property type="entry name" value="Znf_C2H2_sf"/>
</dbReference>
<evidence type="ECO:0000259" key="3">
    <source>
        <dbReference type="SMART" id="SM00451"/>
    </source>
</evidence>
<dbReference type="AlphaFoldDB" id="A0A368RJX9"/>
<feature type="domain" description="C2H2-type" evidence="2">
    <location>
        <begin position="357"/>
        <end position="381"/>
    </location>
</feature>
<feature type="compositionally biased region" description="Polar residues" evidence="1">
    <location>
        <begin position="298"/>
        <end position="309"/>
    </location>
</feature>
<feature type="region of interest" description="Disordered" evidence="1">
    <location>
        <begin position="156"/>
        <end position="176"/>
    </location>
</feature>
<feature type="domain" description="C2H2-type" evidence="2">
    <location>
        <begin position="774"/>
        <end position="798"/>
    </location>
</feature>
<feature type="domain" description="U1-type" evidence="3">
    <location>
        <begin position="184"/>
        <end position="218"/>
    </location>
</feature>
<feature type="compositionally biased region" description="Low complexity" evidence="1">
    <location>
        <begin position="22"/>
        <end position="37"/>
    </location>
</feature>
<accession>A0A368RJX9</accession>
<dbReference type="SUPFAM" id="SSF57667">
    <property type="entry name" value="beta-beta-alpha zinc fingers"/>
    <property type="match status" value="4"/>
</dbReference>
<feature type="domain" description="C2H2-type" evidence="2">
    <location>
        <begin position="271"/>
        <end position="295"/>
    </location>
</feature>
<sequence length="839" mass="88327">MEFQYRAGDERRSRSLPPTTPSTPAAPSTSGSGSADSHGGGGPAQSVGNPVMPSLSPATPPPPATAAADSADELRRQAEKARIRERILREEAEQWELELEVRREIREQLLRLSWPALGSSAAGSGAPVAPPPARIVTGNASLPVAAREAHPEANVAATSRVKRKSPDHAAASTVSAATRSKKQKITLTCMVCGISTNSEKAMQDHVNGKVHKRKATALLELPKPMTEPEPEAGHEARDGELAQSGDYTPTKLTMLTNTGALNEVMQMDGYLLCEVCNVRTADRVTMMCHLEGSKHISKGQNKGQASSKPPDQAAKEGVKGLSVPEADTSAVATADPETLVLELYGVSHTVRMLQGFLLCELCNVKAPSMNGIRHHLLGKKHKNKANASSDVSANVSTGGNAAAKVQLMDNDTAVIAAMAVQVEAPLAKSVEAKVGDDSELQVTTMASTKEDAATGDSTETHGDKEMKASASAAVAEENNFCRFDSLTMEVDNVCHPIQRVDGFLVCPCCNAKAPSEIIMRSHLTGKKHKHKMRLAVRNNKKDASVLSTGGDEVLGKSSKSMEANVEAESAPPIVTQAKNAAAMAPMGVDSPAEVKGIEPAEDGEITQVQSNSSNSVKAGEKAEPVPPLAVLQVKNAAAMVPMEVDDLAEVQPRIEPAEDGEITRVQNNTSKSMKADEEAESEPSMAAPTVKNIPAMAPMEVDGPAEVQPYVERIEDGEITEEAVGEHSADRANGSVAQAKESVETNDNAAPGKTIKIQVEGKVFTVLQQQNGGLSCQTCGVHGCNKDGMILHLYTRMHWDKANLAQKEKEAAATAVDDKDGNGGSAAGECSGGALTTTV</sequence>
<name>A0A368RJX9_SETIT</name>
<gene>
    <name evidence="4" type="ORF">SETIT_6G100600v2</name>
</gene>
<feature type="domain" description="U1-type" evidence="3">
    <location>
        <begin position="268"/>
        <end position="302"/>
    </location>
</feature>
<dbReference type="GO" id="GO:0008270">
    <property type="term" value="F:zinc ion binding"/>
    <property type="evidence" value="ECO:0007669"/>
    <property type="project" value="InterPro"/>
</dbReference>
<feature type="region of interest" description="Disordered" evidence="1">
    <location>
        <begin position="446"/>
        <end position="466"/>
    </location>
</feature>
<feature type="compositionally biased region" description="Low complexity" evidence="1">
    <location>
        <begin position="827"/>
        <end position="839"/>
    </location>
</feature>
<feature type="region of interest" description="Disordered" evidence="1">
    <location>
        <begin position="1"/>
        <end position="77"/>
    </location>
</feature>
<dbReference type="Pfam" id="PF12874">
    <property type="entry name" value="zf-met"/>
    <property type="match status" value="4"/>
</dbReference>
<protein>
    <recommendedName>
        <fullName evidence="5">C2H2-type domain-containing protein</fullName>
    </recommendedName>
</protein>
<evidence type="ECO:0000259" key="2">
    <source>
        <dbReference type="SMART" id="SM00355"/>
    </source>
</evidence>
<feature type="domain" description="C2H2-type" evidence="2">
    <location>
        <begin position="187"/>
        <end position="211"/>
    </location>
</feature>
<dbReference type="EMBL" id="CM003533">
    <property type="protein sequence ID" value="RCV30506.1"/>
    <property type="molecule type" value="Genomic_DNA"/>
</dbReference>
<dbReference type="SMART" id="SM00451">
    <property type="entry name" value="ZnF_U1"/>
    <property type="match status" value="4"/>
</dbReference>